<name>A0A2T0GVT4_ACTMO</name>
<dbReference type="AlphaFoldDB" id="A0A2T0GVT4"/>
<evidence type="ECO:0000313" key="3">
    <source>
        <dbReference type="Proteomes" id="UP000239352"/>
    </source>
</evidence>
<gene>
    <name evidence="2" type="ORF">CEP50_11475</name>
</gene>
<evidence type="ECO:0000256" key="1">
    <source>
        <dbReference type="SAM" id="SignalP"/>
    </source>
</evidence>
<comment type="caution">
    <text evidence="2">The sequence shown here is derived from an EMBL/GenBank/DDBJ whole genome shotgun (WGS) entry which is preliminary data.</text>
</comment>
<dbReference type="EMBL" id="PVSR01000018">
    <property type="protein sequence ID" value="PRW63221.1"/>
    <property type="molecule type" value="Genomic_DNA"/>
</dbReference>
<dbReference type="STRING" id="1050202.GCA_000384035_02700"/>
<dbReference type="GO" id="GO:0016042">
    <property type="term" value="P:lipid catabolic process"/>
    <property type="evidence" value="ECO:0007669"/>
    <property type="project" value="InterPro"/>
</dbReference>
<organism evidence="2 3">
    <name type="scientific">Actinopolyspora mortivallis</name>
    <dbReference type="NCBI Taxonomy" id="33906"/>
    <lineage>
        <taxon>Bacteria</taxon>
        <taxon>Bacillati</taxon>
        <taxon>Actinomycetota</taxon>
        <taxon>Actinomycetes</taxon>
        <taxon>Actinopolysporales</taxon>
        <taxon>Actinopolysporaceae</taxon>
        <taxon>Actinopolyspora</taxon>
    </lineage>
</organism>
<feature type="chain" id="PRO_5015734205" evidence="1">
    <location>
        <begin position="32"/>
        <end position="301"/>
    </location>
</feature>
<dbReference type="GO" id="GO:0016298">
    <property type="term" value="F:lipase activity"/>
    <property type="evidence" value="ECO:0007669"/>
    <property type="project" value="TreeGrafter"/>
</dbReference>
<dbReference type="InterPro" id="IPR029058">
    <property type="entry name" value="AB_hydrolase_fold"/>
</dbReference>
<keyword evidence="3" id="KW-1185">Reference proteome</keyword>
<dbReference type="InParanoid" id="A0A2T0GVT4"/>
<evidence type="ECO:0000313" key="2">
    <source>
        <dbReference type="EMBL" id="PRW63221.1"/>
    </source>
</evidence>
<reference evidence="2 3" key="1">
    <citation type="submission" date="2018-03" db="EMBL/GenBank/DDBJ databases">
        <title>Actinopolyspora mortivallis from Sahara, screening for active biomolecules.</title>
        <authorList>
            <person name="Selama O."/>
            <person name="Wellington E.M.H."/>
            <person name="Hacene H."/>
        </authorList>
    </citation>
    <scope>NUCLEOTIDE SEQUENCE [LARGE SCALE GENOMIC DNA]</scope>
    <source>
        <strain evidence="2 3">M5A</strain>
    </source>
</reference>
<dbReference type="RefSeq" id="WP_106113993.1">
    <property type="nucleotide sequence ID" value="NZ_PVSR01000018.1"/>
</dbReference>
<dbReference type="PANTHER" id="PTHR32015:SF1">
    <property type="entry name" value="LIPASE"/>
    <property type="match status" value="1"/>
</dbReference>
<dbReference type="InterPro" id="IPR002918">
    <property type="entry name" value="Lipase_EstA/Esterase_EstB"/>
</dbReference>
<dbReference type="SUPFAM" id="SSF53474">
    <property type="entry name" value="alpha/beta-Hydrolases"/>
    <property type="match status" value="1"/>
</dbReference>
<dbReference type="Gene3D" id="3.40.50.1820">
    <property type="entry name" value="alpha/beta hydrolase"/>
    <property type="match status" value="1"/>
</dbReference>
<accession>A0A2T0GVT4</accession>
<proteinExistence type="predicted"/>
<dbReference type="PANTHER" id="PTHR32015">
    <property type="entry name" value="FASTING INDUCED LIPASE"/>
    <property type="match status" value="1"/>
</dbReference>
<dbReference type="Proteomes" id="UP000239352">
    <property type="component" value="Unassembled WGS sequence"/>
</dbReference>
<sequence length="301" mass="32358">MHRTKRTWRVLLASLGAVALAATAGIGTASADDETGETGPRQDDFLSAFFYSQKHPEAVPPGANDFSCTPGPEHPDPVVLVHGTFENRYDNWAGLSPELAERGYCVFALNYGGSEGNPIKGTREITRSARQLDGFVERVLRATGADEVDIVGHSQGGMMPRYYIENLGGADRVDSLVGLVPSNHGTTLWGLDTLGSFLPEGTPPCASCTQQLKDSEFITELNAGGETRPEVDYTVIATKFDEVVTPYTSSFLEEAPNVTNQTLQDFCSGRLTEHVGISYDPAAQQLVFNALNPDGAEPPTC</sequence>
<dbReference type="Pfam" id="PF01674">
    <property type="entry name" value="Lipase_2"/>
    <property type="match status" value="1"/>
</dbReference>
<keyword evidence="1" id="KW-0732">Signal</keyword>
<protein>
    <submittedName>
        <fullName evidence="2">Lipase</fullName>
    </submittedName>
</protein>
<feature type="signal peptide" evidence="1">
    <location>
        <begin position="1"/>
        <end position="31"/>
    </location>
</feature>